<gene>
    <name evidence="1" type="ORF">GOODEAATRI_030979</name>
</gene>
<keyword evidence="2" id="KW-1185">Reference proteome</keyword>
<dbReference type="EMBL" id="JAHRIO010095044">
    <property type="protein sequence ID" value="MEQ2189995.1"/>
    <property type="molecule type" value="Genomic_DNA"/>
</dbReference>
<evidence type="ECO:0000313" key="2">
    <source>
        <dbReference type="Proteomes" id="UP001476798"/>
    </source>
</evidence>
<proteinExistence type="predicted"/>
<comment type="caution">
    <text evidence="1">The sequence shown here is derived from an EMBL/GenBank/DDBJ whole genome shotgun (WGS) entry which is preliminary data.</text>
</comment>
<evidence type="ECO:0000313" key="1">
    <source>
        <dbReference type="EMBL" id="MEQ2189995.1"/>
    </source>
</evidence>
<protein>
    <submittedName>
        <fullName evidence="1">Uncharacterized protein</fullName>
    </submittedName>
</protein>
<organism evidence="1 2">
    <name type="scientific">Goodea atripinnis</name>
    <dbReference type="NCBI Taxonomy" id="208336"/>
    <lineage>
        <taxon>Eukaryota</taxon>
        <taxon>Metazoa</taxon>
        <taxon>Chordata</taxon>
        <taxon>Craniata</taxon>
        <taxon>Vertebrata</taxon>
        <taxon>Euteleostomi</taxon>
        <taxon>Actinopterygii</taxon>
        <taxon>Neopterygii</taxon>
        <taxon>Teleostei</taxon>
        <taxon>Neoteleostei</taxon>
        <taxon>Acanthomorphata</taxon>
        <taxon>Ovalentaria</taxon>
        <taxon>Atherinomorphae</taxon>
        <taxon>Cyprinodontiformes</taxon>
        <taxon>Goodeidae</taxon>
        <taxon>Goodea</taxon>
    </lineage>
</organism>
<name>A0ABV0Q2I2_9TELE</name>
<reference evidence="1 2" key="1">
    <citation type="submission" date="2021-06" db="EMBL/GenBank/DDBJ databases">
        <authorList>
            <person name="Palmer J.M."/>
        </authorList>
    </citation>
    <scope>NUCLEOTIDE SEQUENCE [LARGE SCALE GENOMIC DNA]</scope>
    <source>
        <strain evidence="1 2">GA_2019</strain>
        <tissue evidence="1">Muscle</tissue>
    </source>
</reference>
<accession>A0ABV0Q2I2</accession>
<sequence>MMGHEEINGLFVQHTRVLKCLNPAMIPACFTGSQRARGVLQSCSRGLQVVQDAPQCQYSSCYISIKTHKTCCENYCNFCQHVGSPGKQTSGWIFPGGLSSPFLVLPQMLSFNRT</sequence>
<dbReference type="Proteomes" id="UP001476798">
    <property type="component" value="Unassembled WGS sequence"/>
</dbReference>